<comment type="caution">
    <text evidence="8">The sequence shown here is derived from an EMBL/GenBank/DDBJ whole genome shotgun (WGS) entry which is preliminary data.</text>
</comment>
<keyword evidence="3" id="KW-0813">Transport</keyword>
<gene>
    <name evidence="8" type="ORF">KC717_02525</name>
</gene>
<feature type="domain" description="Flavodoxin-like" evidence="7">
    <location>
        <begin position="4"/>
        <end position="145"/>
    </location>
</feature>
<evidence type="ECO:0000259" key="7">
    <source>
        <dbReference type="PROSITE" id="PS50902"/>
    </source>
</evidence>
<reference evidence="8" key="1">
    <citation type="submission" date="2020-04" db="EMBL/GenBank/DDBJ databases">
        <authorList>
            <person name="Zhang T."/>
        </authorList>
    </citation>
    <scope>NUCLEOTIDE SEQUENCE</scope>
    <source>
        <strain evidence="8">HKST-UBA11</strain>
    </source>
</reference>
<comment type="similarity">
    <text evidence="2">Belongs to the flavodoxin family.</text>
</comment>
<dbReference type="PANTHER" id="PTHR42809:SF1">
    <property type="entry name" value="FLAVODOXIN 1"/>
    <property type="match status" value="1"/>
</dbReference>
<name>A0A955RKL2_9BACT</name>
<dbReference type="GO" id="GO:0010181">
    <property type="term" value="F:FMN binding"/>
    <property type="evidence" value="ECO:0007669"/>
    <property type="project" value="InterPro"/>
</dbReference>
<keyword evidence="4" id="KW-0285">Flavoprotein</keyword>
<dbReference type="Proteomes" id="UP000754563">
    <property type="component" value="Unassembled WGS sequence"/>
</dbReference>
<evidence type="ECO:0000256" key="2">
    <source>
        <dbReference type="ARBA" id="ARBA00005267"/>
    </source>
</evidence>
<dbReference type="Pfam" id="PF00258">
    <property type="entry name" value="Flavodoxin_1"/>
    <property type="match status" value="1"/>
</dbReference>
<dbReference type="SUPFAM" id="SSF52218">
    <property type="entry name" value="Flavoproteins"/>
    <property type="match status" value="1"/>
</dbReference>
<reference evidence="8" key="2">
    <citation type="journal article" date="2021" name="Microbiome">
        <title>Successional dynamics and alternative stable states in a saline activated sludge microbial community over 9 years.</title>
        <authorList>
            <person name="Wang Y."/>
            <person name="Ye J."/>
            <person name="Ju F."/>
            <person name="Liu L."/>
            <person name="Boyd J.A."/>
            <person name="Deng Y."/>
            <person name="Parks D.H."/>
            <person name="Jiang X."/>
            <person name="Yin X."/>
            <person name="Woodcroft B.J."/>
            <person name="Tyson G.W."/>
            <person name="Hugenholtz P."/>
            <person name="Polz M.F."/>
            <person name="Zhang T."/>
        </authorList>
    </citation>
    <scope>NUCLEOTIDE SEQUENCE</scope>
    <source>
        <strain evidence="8">HKST-UBA11</strain>
    </source>
</reference>
<dbReference type="Gene3D" id="3.40.50.360">
    <property type="match status" value="1"/>
</dbReference>
<evidence type="ECO:0000313" key="8">
    <source>
        <dbReference type="EMBL" id="MCA9385498.1"/>
    </source>
</evidence>
<dbReference type="AlphaFoldDB" id="A0A955RKL2"/>
<evidence type="ECO:0000256" key="3">
    <source>
        <dbReference type="ARBA" id="ARBA00022448"/>
    </source>
</evidence>
<dbReference type="PANTHER" id="PTHR42809">
    <property type="entry name" value="FLAVODOXIN 2"/>
    <property type="match status" value="1"/>
</dbReference>
<keyword evidence="5" id="KW-0288">FMN</keyword>
<keyword evidence="6" id="KW-0249">Electron transport</keyword>
<evidence type="ECO:0000313" key="9">
    <source>
        <dbReference type="Proteomes" id="UP000754563"/>
    </source>
</evidence>
<sequence length="148" mass="16757">MTSFYLIYASVSGNTELVMDYCRHEISQAGHIATLFRAERMPTHILESGTHFIFGVSTWEHGEINPHFLPFLEFMGKQSLNGKKAAFVGLGDTRYEPELFCAGIDRIQKTFINQGGEELLPTLKLNGEPQGQIDERVRPWVLELVSKI</sequence>
<dbReference type="PROSITE" id="PS50902">
    <property type="entry name" value="FLAVODOXIN_LIKE"/>
    <property type="match status" value="1"/>
</dbReference>
<comment type="cofactor">
    <cofactor evidence="1">
        <name>FMN</name>
        <dbReference type="ChEBI" id="CHEBI:58210"/>
    </cofactor>
</comment>
<dbReference type="InterPro" id="IPR050619">
    <property type="entry name" value="Flavodoxin"/>
</dbReference>
<evidence type="ECO:0000256" key="4">
    <source>
        <dbReference type="ARBA" id="ARBA00022630"/>
    </source>
</evidence>
<accession>A0A955RKL2</accession>
<evidence type="ECO:0000256" key="5">
    <source>
        <dbReference type="ARBA" id="ARBA00022643"/>
    </source>
</evidence>
<organism evidence="8 9">
    <name type="scientific">Candidatus Dojkabacteria bacterium</name>
    <dbReference type="NCBI Taxonomy" id="2099670"/>
    <lineage>
        <taxon>Bacteria</taxon>
        <taxon>Candidatus Dojkabacteria</taxon>
    </lineage>
</organism>
<protein>
    <submittedName>
        <fullName evidence="8">Flavodoxin family protein</fullName>
    </submittedName>
</protein>
<dbReference type="InterPro" id="IPR029039">
    <property type="entry name" value="Flavoprotein-like_sf"/>
</dbReference>
<proteinExistence type="inferred from homology"/>
<dbReference type="EMBL" id="JAGQLH010000023">
    <property type="protein sequence ID" value="MCA9385498.1"/>
    <property type="molecule type" value="Genomic_DNA"/>
</dbReference>
<evidence type="ECO:0000256" key="1">
    <source>
        <dbReference type="ARBA" id="ARBA00001917"/>
    </source>
</evidence>
<dbReference type="InterPro" id="IPR008254">
    <property type="entry name" value="Flavodoxin/NO_synth"/>
</dbReference>
<evidence type="ECO:0000256" key="6">
    <source>
        <dbReference type="ARBA" id="ARBA00022982"/>
    </source>
</evidence>